<protein>
    <submittedName>
        <fullName evidence="8">Uncharacterized protein</fullName>
    </submittedName>
</protein>
<keyword evidence="9" id="KW-1185">Reference proteome</keyword>
<dbReference type="PANTHER" id="PTHR36206">
    <property type="entry name" value="ASPERCRYPTIN BIOSYNTHESIS CLUSTER-SPECIFIC TRANSCRIPTION REGULATOR ATNN-RELATED"/>
    <property type="match status" value="1"/>
</dbReference>
<comment type="caution">
    <text evidence="8">The sequence shown here is derived from an EMBL/GenBank/DDBJ whole genome shotgun (WGS) entry which is preliminary data.</text>
</comment>
<name>A0AAD5RPG1_9PEZI</name>
<evidence type="ECO:0000256" key="5">
    <source>
        <dbReference type="ARBA" id="ARBA00023163"/>
    </source>
</evidence>
<accession>A0AAD5RPG1</accession>
<organism evidence="8 9">
    <name type="scientific">Zalerion maritima</name>
    <dbReference type="NCBI Taxonomy" id="339359"/>
    <lineage>
        <taxon>Eukaryota</taxon>
        <taxon>Fungi</taxon>
        <taxon>Dikarya</taxon>
        <taxon>Ascomycota</taxon>
        <taxon>Pezizomycotina</taxon>
        <taxon>Sordariomycetes</taxon>
        <taxon>Lulworthiomycetidae</taxon>
        <taxon>Lulworthiales</taxon>
        <taxon>Lulworthiaceae</taxon>
        <taxon>Zalerion</taxon>
    </lineage>
</organism>
<gene>
    <name evidence="8" type="ORF">MKZ38_002119</name>
</gene>
<dbReference type="EMBL" id="JAKWBI020000161">
    <property type="protein sequence ID" value="KAJ2901213.1"/>
    <property type="molecule type" value="Genomic_DNA"/>
</dbReference>
<proteinExistence type="predicted"/>
<keyword evidence="1" id="KW-0479">Metal-binding</keyword>
<evidence type="ECO:0000313" key="8">
    <source>
        <dbReference type="EMBL" id="KAJ2901213.1"/>
    </source>
</evidence>
<reference evidence="8" key="1">
    <citation type="submission" date="2022-07" db="EMBL/GenBank/DDBJ databases">
        <title>Draft genome sequence of Zalerion maritima ATCC 34329, a (micro)plastics degrading marine fungus.</title>
        <authorList>
            <person name="Paco A."/>
            <person name="Goncalves M.F.M."/>
            <person name="Rocha-Santos T.A.P."/>
            <person name="Alves A."/>
        </authorList>
    </citation>
    <scope>NUCLEOTIDE SEQUENCE</scope>
    <source>
        <strain evidence="8">ATCC 34329</strain>
    </source>
</reference>
<dbReference type="GO" id="GO:0003677">
    <property type="term" value="F:DNA binding"/>
    <property type="evidence" value="ECO:0007669"/>
    <property type="project" value="UniProtKB-KW"/>
</dbReference>
<keyword evidence="5" id="KW-0804">Transcription</keyword>
<keyword evidence="4" id="KW-0238">DNA-binding</keyword>
<evidence type="ECO:0000256" key="2">
    <source>
        <dbReference type="ARBA" id="ARBA00022833"/>
    </source>
</evidence>
<dbReference type="PANTHER" id="PTHR36206:SF16">
    <property type="entry name" value="TRANSCRIPTION FACTOR DOMAIN-CONTAINING PROTEIN-RELATED"/>
    <property type="match status" value="1"/>
</dbReference>
<dbReference type="AlphaFoldDB" id="A0AAD5RPG1"/>
<sequence>MHPVARLEWMPAAVSAITEVKCTSTGRKCDGYPIQHNKRNALVSLDPGSLLGSGCPALTSASAAASAANSNNSTSALSFPLTTATSAATPVRPPPGLNHPGCALSTFPRLSELDIRSLDFFRSIAGPALGGVFEGEFWNYVVLQLGHQEPAVRTALVAVSDLFEDLYVDNRRRRRQIQHGESSSGGIGGAARAPSAAAMQKYNAAIRQASSVSDPMVMLVACILFVCIECLLGNKHVAITHCRHGILILNTEYGDISTADSALSLVPGSAPAAPSDDSDSSSSDHSHLHRPPRGAPGQSSLSWVRDNIVPVMQRMAIFPYFFGGTVSNFPAISEGLVTPSAADASWARHHALGSVPEAQLAMDKLMARAIRFIRCTDDYRLGPLSGAETPAEMVREQREIAGELEAWAAAVETLKKAQMTADGNMYGTTQGQGWEPTEAKAMNILMMRYHVSRTWVLTSLEKSETIFDEFTPSFRSIITLAREIEVIQTGKRAASSPSPAAAAREGGIVEDDASAHDQRPPFVFEMGVLPLLYFTLMKCRILSLRVAALALIKDLAADREGLWDARTMWSIGRDVVKFEHGIAELPPPPLPAAAETAKEEGAVAVDEDEIPAQGKRLWENMLLDETETRQDPRVGLVLFQKLRFVFGTHVGDLDIMDEWVKMGDE</sequence>
<keyword evidence="6" id="KW-0539">Nucleus</keyword>
<evidence type="ECO:0000256" key="1">
    <source>
        <dbReference type="ARBA" id="ARBA00022723"/>
    </source>
</evidence>
<evidence type="ECO:0000256" key="7">
    <source>
        <dbReference type="SAM" id="MobiDB-lite"/>
    </source>
</evidence>
<dbReference type="InterPro" id="IPR052360">
    <property type="entry name" value="Transcr_Regulatory_Proteins"/>
</dbReference>
<evidence type="ECO:0000256" key="4">
    <source>
        <dbReference type="ARBA" id="ARBA00023125"/>
    </source>
</evidence>
<dbReference type="Proteomes" id="UP001201980">
    <property type="component" value="Unassembled WGS sequence"/>
</dbReference>
<keyword evidence="3" id="KW-0805">Transcription regulation</keyword>
<evidence type="ECO:0000256" key="3">
    <source>
        <dbReference type="ARBA" id="ARBA00023015"/>
    </source>
</evidence>
<evidence type="ECO:0000313" key="9">
    <source>
        <dbReference type="Proteomes" id="UP001201980"/>
    </source>
</evidence>
<feature type="compositionally biased region" description="Low complexity" evidence="7">
    <location>
        <begin position="269"/>
        <end position="283"/>
    </location>
</feature>
<evidence type="ECO:0000256" key="6">
    <source>
        <dbReference type="ARBA" id="ARBA00023242"/>
    </source>
</evidence>
<feature type="region of interest" description="Disordered" evidence="7">
    <location>
        <begin position="267"/>
        <end position="301"/>
    </location>
</feature>
<keyword evidence="2" id="KW-0862">Zinc</keyword>
<dbReference type="GO" id="GO:0046872">
    <property type="term" value="F:metal ion binding"/>
    <property type="evidence" value="ECO:0007669"/>
    <property type="project" value="UniProtKB-KW"/>
</dbReference>